<evidence type="ECO:0000313" key="2">
    <source>
        <dbReference type="EMBL" id="GAF45648.1"/>
    </source>
</evidence>
<protein>
    <submittedName>
        <fullName evidence="2">Uncharacterized protein</fullName>
    </submittedName>
</protein>
<dbReference type="AlphaFoldDB" id="X0PRW0"/>
<organism evidence="2 3">
    <name type="scientific">Rhodococcus wratislaviensis NBRC 100605</name>
    <dbReference type="NCBI Taxonomy" id="1219028"/>
    <lineage>
        <taxon>Bacteria</taxon>
        <taxon>Bacillati</taxon>
        <taxon>Actinomycetota</taxon>
        <taxon>Actinomycetes</taxon>
        <taxon>Mycobacteriales</taxon>
        <taxon>Nocardiaceae</taxon>
        <taxon>Rhodococcus</taxon>
    </lineage>
</organism>
<evidence type="ECO:0000256" key="1">
    <source>
        <dbReference type="SAM" id="MobiDB-lite"/>
    </source>
</evidence>
<gene>
    <name evidence="2" type="ORF">RW1_024_00090</name>
</gene>
<evidence type="ECO:0000313" key="3">
    <source>
        <dbReference type="Proteomes" id="UP000019491"/>
    </source>
</evidence>
<comment type="caution">
    <text evidence="2">The sequence shown here is derived from an EMBL/GenBank/DDBJ whole genome shotgun (WGS) entry which is preliminary data.</text>
</comment>
<dbReference type="EMBL" id="BAWF01000024">
    <property type="protein sequence ID" value="GAF45648.1"/>
    <property type="molecule type" value="Genomic_DNA"/>
</dbReference>
<reference evidence="2 3" key="1">
    <citation type="submission" date="2014-02" db="EMBL/GenBank/DDBJ databases">
        <title>Whole genome shotgun sequence of Rhodococcus wratislaviensis NBRC 100605.</title>
        <authorList>
            <person name="Hosoyama A."/>
            <person name="Tsuchikane K."/>
            <person name="Yoshida I."/>
            <person name="Ohji S."/>
            <person name="Ichikawa N."/>
            <person name="Yamazoe A."/>
            <person name="Fujita N."/>
        </authorList>
    </citation>
    <scope>NUCLEOTIDE SEQUENCE [LARGE SCALE GENOMIC DNA]</scope>
    <source>
        <strain evidence="2 3">NBRC 100605</strain>
    </source>
</reference>
<dbReference type="Proteomes" id="UP000019491">
    <property type="component" value="Unassembled WGS sequence"/>
</dbReference>
<proteinExistence type="predicted"/>
<feature type="region of interest" description="Disordered" evidence="1">
    <location>
        <begin position="1"/>
        <end position="51"/>
    </location>
</feature>
<name>X0PRW0_RHOWR</name>
<feature type="compositionally biased region" description="Basic and acidic residues" evidence="1">
    <location>
        <begin position="1"/>
        <end position="43"/>
    </location>
</feature>
<accession>X0PRW0</accession>
<sequence length="51" mass="5584">MDVGRDNGRVVDRDYEDKGPHPVHRTVHEAELALHEPRGDAGCRARHGAAG</sequence>
<keyword evidence="3" id="KW-1185">Reference proteome</keyword>